<feature type="region of interest" description="Disordered" evidence="3">
    <location>
        <begin position="1"/>
        <end position="26"/>
    </location>
</feature>
<dbReference type="InterPro" id="IPR000980">
    <property type="entry name" value="SH2"/>
</dbReference>
<dbReference type="AlphaFoldDB" id="A0A0E0R2N3"/>
<dbReference type="Gramene" id="ORUFI10G20190.1">
    <property type="protein sequence ID" value="ORUFI10G20190.1"/>
    <property type="gene ID" value="ORUFI10G20190"/>
</dbReference>
<feature type="region of interest" description="Disordered" evidence="3">
    <location>
        <begin position="198"/>
        <end position="243"/>
    </location>
</feature>
<dbReference type="eggNOG" id="ENOG502QRR2">
    <property type="taxonomic scope" value="Eukaryota"/>
</dbReference>
<dbReference type="InterPro" id="IPR013320">
    <property type="entry name" value="ConA-like_dom_sf"/>
</dbReference>
<dbReference type="EnsemblPlants" id="ORUFI10G20190.1">
    <property type="protein sequence ID" value="ORUFI10G20190.1"/>
    <property type="gene ID" value="ORUFI10G20190"/>
</dbReference>
<dbReference type="InterPro" id="IPR001217">
    <property type="entry name" value="STAT"/>
</dbReference>
<name>A0A0E0R2N3_ORYRU</name>
<dbReference type="PANTHER" id="PTHR11801">
    <property type="entry name" value="SIGNAL TRANSDUCER AND ACTIVATOR OF TRANSCRIPTION"/>
    <property type="match status" value="1"/>
</dbReference>
<evidence type="ECO:0000313" key="6">
    <source>
        <dbReference type="Proteomes" id="UP000008022"/>
    </source>
</evidence>
<proteinExistence type="predicted"/>
<organism evidence="5 6">
    <name type="scientific">Oryza rufipogon</name>
    <name type="common">Brownbeard rice</name>
    <name type="synonym">Asian wild rice</name>
    <dbReference type="NCBI Taxonomy" id="4529"/>
    <lineage>
        <taxon>Eukaryota</taxon>
        <taxon>Viridiplantae</taxon>
        <taxon>Streptophyta</taxon>
        <taxon>Embryophyta</taxon>
        <taxon>Tracheophyta</taxon>
        <taxon>Spermatophyta</taxon>
        <taxon>Magnoliopsida</taxon>
        <taxon>Liliopsida</taxon>
        <taxon>Poales</taxon>
        <taxon>Poaceae</taxon>
        <taxon>BOP clade</taxon>
        <taxon>Oryzoideae</taxon>
        <taxon>Oryzeae</taxon>
        <taxon>Oryzinae</taxon>
        <taxon>Oryza</taxon>
    </lineage>
</organism>
<dbReference type="GO" id="GO:0007165">
    <property type="term" value="P:signal transduction"/>
    <property type="evidence" value="ECO:0007669"/>
    <property type="project" value="InterPro"/>
</dbReference>
<dbReference type="SUPFAM" id="SSF55550">
    <property type="entry name" value="SH2 domain"/>
    <property type="match status" value="1"/>
</dbReference>
<dbReference type="PROSITE" id="PS50001">
    <property type="entry name" value="SH2"/>
    <property type="match status" value="1"/>
</dbReference>
<evidence type="ECO:0000259" key="4">
    <source>
        <dbReference type="PROSITE" id="PS50001"/>
    </source>
</evidence>
<accession>A0A0E0R2N3</accession>
<reference evidence="6" key="1">
    <citation type="submission" date="2013-06" db="EMBL/GenBank/DDBJ databases">
        <authorList>
            <person name="Zhao Q."/>
        </authorList>
    </citation>
    <scope>NUCLEOTIDE SEQUENCE</scope>
    <source>
        <strain evidence="6">cv. W1943</strain>
    </source>
</reference>
<dbReference type="InterPro" id="IPR036860">
    <property type="entry name" value="SH2_dom_sf"/>
</dbReference>
<protein>
    <recommendedName>
        <fullName evidence="4">SH2 domain-containing protein</fullName>
    </recommendedName>
</protein>
<dbReference type="Gene3D" id="3.30.505.10">
    <property type="entry name" value="SH2 domain"/>
    <property type="match status" value="1"/>
</dbReference>
<reference evidence="5" key="2">
    <citation type="submission" date="2015-06" db="UniProtKB">
        <authorList>
            <consortium name="EnsemblPlants"/>
        </authorList>
    </citation>
    <scope>IDENTIFICATION</scope>
</reference>
<feature type="region of interest" description="Disordered" evidence="3">
    <location>
        <begin position="154"/>
        <end position="174"/>
    </location>
</feature>
<evidence type="ECO:0000256" key="2">
    <source>
        <dbReference type="PROSITE-ProRule" id="PRU00191"/>
    </source>
</evidence>
<evidence type="ECO:0000256" key="3">
    <source>
        <dbReference type="SAM" id="MobiDB-lite"/>
    </source>
</evidence>
<evidence type="ECO:0000313" key="5">
    <source>
        <dbReference type="EnsemblPlants" id="ORUFI10G20190.1"/>
    </source>
</evidence>
<dbReference type="Gene3D" id="2.60.120.200">
    <property type="match status" value="1"/>
</dbReference>
<dbReference type="Proteomes" id="UP000008022">
    <property type="component" value="Unassembled WGS sequence"/>
</dbReference>
<feature type="compositionally biased region" description="Basic and acidic residues" evidence="3">
    <location>
        <begin position="198"/>
        <end position="215"/>
    </location>
</feature>
<evidence type="ECO:0000256" key="1">
    <source>
        <dbReference type="ARBA" id="ARBA00022999"/>
    </source>
</evidence>
<keyword evidence="1 2" id="KW-0727">SH2 domain</keyword>
<sequence length="911" mass="100341">MGLTYSPTNRGRRTKPSIAASGDGGGGAGICGGGGDRYYELSDVRIELDLREEVRLCFWLLLSSSARPSSAIPSSGGCREGIVDSGVPSPGQIQTMPSCSKHGNDRMRTLSNFVAGIFSHFPSVEYSHPEGSPEKTTGYQKFFRLGLYGCTGPDTSRLGRRNHDGEEVLPRPPIAVLDAESDHLKGLKQKEITIVKQQLKEEEGLTSRRGERESGTKPSPPPTSRSAAARPPMAAPPGRGGADGYCDLPDVRLELDPGKVRGGGGGFTVCFWLYLSSSARPSSVILHQVAEGGGDKVPFLALGEGNKLILFPLLGFHREAPTPDSSYPWTDITNLTEVNECPLDNWFHVGCEVTENIMRLHIDGDLVAETHLHSLYNEPDYQDDANQINLLGSEDKLEGYVYNMELSCMLGNIQQQFAKNPPFKLSIDYSCSDGIEEGDDGIWNIVGGKASCRRNFILEVILVDAFGEAAKDREIVASLVYADNGALVEKSRDDSEPPLLISCDGIEYPAVSRPLPIIRGRALFKLKISQLSSKCDNKLFRIFFSTLGMKRYTFLEAYSKPIRCISRNRTSRPLGSAKRIGSASMDDIKSINNCEGFGHSGKANGRLQTHDPSSVVCFHPSKFSKIEDDVQKTSSQNKHAKKMVLDKGAQDVMVSDSTASDYDSMDAGSSWSLSDGDDVESFSDAEIFRYCLDGTHERSKFLRAAAPSVNEDDLIKLANQVSLYSGCTHHRNQILISKQLLQEGADIWSIISKNNERALWSSAVPEMKAKFLEIVHPSNRGLSEQDFEVLRGIAGCGDDIGRDEFDKLWSWLYPVAIALSKDKINRLWDFTAHRWIEGLITLQETENALRSSRDRLMKPGTFVLRFPTTRSWPHPDAGSLVVTYVGSDNSIHHRLLSLDVRVDRLPSSMQS</sequence>
<keyword evidence="6" id="KW-1185">Reference proteome</keyword>
<feature type="domain" description="SH2" evidence="4">
    <location>
        <begin position="835"/>
        <end position="911"/>
    </location>
</feature>
<dbReference type="STRING" id="4529.A0A0E0R2N3"/>
<dbReference type="SUPFAM" id="SSF49899">
    <property type="entry name" value="Concanavalin A-like lectins/glucanases"/>
    <property type="match status" value="1"/>
</dbReference>
<dbReference type="OMA" id="RVSGCQD"/>
<dbReference type="GO" id="GO:0003700">
    <property type="term" value="F:DNA-binding transcription factor activity"/>
    <property type="evidence" value="ECO:0007669"/>
    <property type="project" value="InterPro"/>
</dbReference>